<name>A0AAD5P8L8_9FUNG</name>
<reference evidence="1" key="1">
    <citation type="journal article" date="2022" name="IScience">
        <title>Evolution of zygomycete secretomes and the origins of terrestrial fungal ecologies.</title>
        <authorList>
            <person name="Chang Y."/>
            <person name="Wang Y."/>
            <person name="Mondo S."/>
            <person name="Ahrendt S."/>
            <person name="Andreopoulos W."/>
            <person name="Barry K."/>
            <person name="Beard J."/>
            <person name="Benny G.L."/>
            <person name="Blankenship S."/>
            <person name="Bonito G."/>
            <person name="Cuomo C."/>
            <person name="Desiro A."/>
            <person name="Gervers K.A."/>
            <person name="Hundley H."/>
            <person name="Kuo A."/>
            <person name="LaButti K."/>
            <person name="Lang B.F."/>
            <person name="Lipzen A."/>
            <person name="O'Donnell K."/>
            <person name="Pangilinan J."/>
            <person name="Reynolds N."/>
            <person name="Sandor L."/>
            <person name="Smith M.E."/>
            <person name="Tsang A."/>
            <person name="Grigoriev I.V."/>
            <person name="Stajich J.E."/>
            <person name="Spatafora J.W."/>
        </authorList>
    </citation>
    <scope>NUCLEOTIDE SEQUENCE</scope>
    <source>
        <strain evidence="1">RSA 2281</strain>
    </source>
</reference>
<reference evidence="1" key="2">
    <citation type="submission" date="2023-02" db="EMBL/GenBank/DDBJ databases">
        <authorList>
            <consortium name="DOE Joint Genome Institute"/>
            <person name="Mondo S.J."/>
            <person name="Chang Y."/>
            <person name="Wang Y."/>
            <person name="Ahrendt S."/>
            <person name="Andreopoulos W."/>
            <person name="Barry K."/>
            <person name="Beard J."/>
            <person name="Benny G.L."/>
            <person name="Blankenship S."/>
            <person name="Bonito G."/>
            <person name="Cuomo C."/>
            <person name="Desiro A."/>
            <person name="Gervers K.A."/>
            <person name="Hundley H."/>
            <person name="Kuo A."/>
            <person name="LaButti K."/>
            <person name="Lang B.F."/>
            <person name="Lipzen A."/>
            <person name="O'Donnell K."/>
            <person name="Pangilinan J."/>
            <person name="Reynolds N."/>
            <person name="Sandor L."/>
            <person name="Smith M.W."/>
            <person name="Tsang A."/>
            <person name="Grigoriev I.V."/>
            <person name="Stajich J.E."/>
            <person name="Spatafora J.W."/>
        </authorList>
    </citation>
    <scope>NUCLEOTIDE SEQUENCE</scope>
    <source>
        <strain evidence="1">RSA 2281</strain>
    </source>
</reference>
<sequence>MQLTGIYNVGKVYRHAYQRISTREHDCVYAFKNIFPDLIDHMEDHENLRDLIFCFYGLLARKKNDPGYDSAIQQYTFSLSSSWTGIHGGHENSIIIRKKKSTFQSCGVIELQTKDISAFPFKDKNRPCNLSVFVQLDGV</sequence>
<protein>
    <submittedName>
        <fullName evidence="1">Uncharacterized protein</fullName>
    </submittedName>
</protein>
<dbReference type="EMBL" id="JAIXMP010000062">
    <property type="protein sequence ID" value="KAI9244205.1"/>
    <property type="molecule type" value="Genomic_DNA"/>
</dbReference>
<evidence type="ECO:0000313" key="1">
    <source>
        <dbReference type="EMBL" id="KAI9244205.1"/>
    </source>
</evidence>
<dbReference type="AlphaFoldDB" id="A0AAD5P8L8"/>
<dbReference type="Proteomes" id="UP001209540">
    <property type="component" value="Unassembled WGS sequence"/>
</dbReference>
<accession>A0AAD5P8L8</accession>
<organism evidence="1 2">
    <name type="scientific">Phascolomyces articulosus</name>
    <dbReference type="NCBI Taxonomy" id="60185"/>
    <lineage>
        <taxon>Eukaryota</taxon>
        <taxon>Fungi</taxon>
        <taxon>Fungi incertae sedis</taxon>
        <taxon>Mucoromycota</taxon>
        <taxon>Mucoromycotina</taxon>
        <taxon>Mucoromycetes</taxon>
        <taxon>Mucorales</taxon>
        <taxon>Lichtheimiaceae</taxon>
        <taxon>Phascolomyces</taxon>
    </lineage>
</organism>
<comment type="caution">
    <text evidence="1">The sequence shown here is derived from an EMBL/GenBank/DDBJ whole genome shotgun (WGS) entry which is preliminary data.</text>
</comment>
<proteinExistence type="predicted"/>
<keyword evidence="2" id="KW-1185">Reference proteome</keyword>
<evidence type="ECO:0000313" key="2">
    <source>
        <dbReference type="Proteomes" id="UP001209540"/>
    </source>
</evidence>
<gene>
    <name evidence="1" type="ORF">BDA99DRAFT_544122</name>
</gene>